<feature type="transmembrane region" description="Helical" evidence="17">
    <location>
        <begin position="1582"/>
        <end position="1600"/>
    </location>
</feature>
<evidence type="ECO:0000256" key="9">
    <source>
        <dbReference type="ARBA" id="ARBA00022989"/>
    </source>
</evidence>
<keyword evidence="13" id="KW-0407">Ion channel</keyword>
<dbReference type="InterPro" id="IPR027359">
    <property type="entry name" value="Volt_channel_dom_sf"/>
</dbReference>
<evidence type="ECO:0000259" key="18">
    <source>
        <dbReference type="Pfam" id="PF00520"/>
    </source>
</evidence>
<comment type="similarity">
    <text evidence="14">Belongs to the calcium channel alpha-1 subunit (TC 1.A.1.11) family.</text>
</comment>
<name>A0A0D2LY88_HYPSF</name>
<feature type="transmembrane region" description="Helical" evidence="17">
    <location>
        <begin position="521"/>
        <end position="554"/>
    </location>
</feature>
<feature type="compositionally biased region" description="Basic and acidic residues" evidence="16">
    <location>
        <begin position="75"/>
        <end position="87"/>
    </location>
</feature>
<keyword evidence="8" id="KW-0851">Voltage-gated channel</keyword>
<evidence type="ECO:0000256" key="15">
    <source>
        <dbReference type="ARBA" id="ARBA00067459"/>
    </source>
</evidence>
<evidence type="ECO:0000256" key="10">
    <source>
        <dbReference type="ARBA" id="ARBA00023065"/>
    </source>
</evidence>
<dbReference type="SUPFAM" id="SSF81324">
    <property type="entry name" value="Voltage-gated potassium channels"/>
    <property type="match status" value="3"/>
</dbReference>
<feature type="transmembrane region" description="Helical" evidence="17">
    <location>
        <begin position="715"/>
        <end position="743"/>
    </location>
</feature>
<evidence type="ECO:0000256" key="16">
    <source>
        <dbReference type="SAM" id="MobiDB-lite"/>
    </source>
</evidence>
<comment type="subcellular location">
    <subcellularLocation>
        <location evidence="1">Cell membrane</location>
        <topology evidence="1">Multi-pass membrane protein</topology>
    </subcellularLocation>
</comment>
<feature type="transmembrane region" description="Helical" evidence="17">
    <location>
        <begin position="1404"/>
        <end position="1423"/>
    </location>
</feature>
<feature type="domain" description="Ion transport" evidence="18">
    <location>
        <begin position="599"/>
        <end position="832"/>
    </location>
</feature>
<dbReference type="OrthoDB" id="416585at2759"/>
<dbReference type="FunFam" id="1.10.287.70:FF:000093">
    <property type="entry name" value="Calcium channel subunit Cch1"/>
    <property type="match status" value="1"/>
</dbReference>
<keyword evidence="11 17" id="KW-0472">Membrane</keyword>
<dbReference type="STRING" id="945553.A0A0D2LY88"/>
<dbReference type="EMBL" id="KN817633">
    <property type="protein sequence ID" value="KJA15843.1"/>
    <property type="molecule type" value="Genomic_DNA"/>
</dbReference>
<dbReference type="Proteomes" id="UP000054270">
    <property type="component" value="Unassembled WGS sequence"/>
</dbReference>
<dbReference type="GO" id="GO:0098703">
    <property type="term" value="P:calcium ion import across plasma membrane"/>
    <property type="evidence" value="ECO:0007669"/>
    <property type="project" value="TreeGrafter"/>
</dbReference>
<evidence type="ECO:0000256" key="13">
    <source>
        <dbReference type="ARBA" id="ARBA00023303"/>
    </source>
</evidence>
<dbReference type="GO" id="GO:0005891">
    <property type="term" value="C:voltage-gated calcium channel complex"/>
    <property type="evidence" value="ECO:0007669"/>
    <property type="project" value="TreeGrafter"/>
</dbReference>
<feature type="domain" description="Ion transport" evidence="18">
    <location>
        <begin position="1034"/>
        <end position="1320"/>
    </location>
</feature>
<feature type="region of interest" description="Disordered" evidence="16">
    <location>
        <begin position="75"/>
        <end position="105"/>
    </location>
</feature>
<dbReference type="Pfam" id="PF00520">
    <property type="entry name" value="Ion_trans"/>
    <property type="match status" value="4"/>
</dbReference>
<accession>A0A0D2LY88</accession>
<feature type="transmembrane region" description="Helical" evidence="17">
    <location>
        <begin position="1036"/>
        <end position="1056"/>
    </location>
</feature>
<feature type="region of interest" description="Disordered" evidence="16">
    <location>
        <begin position="1"/>
        <end position="51"/>
    </location>
</feature>
<evidence type="ECO:0000256" key="3">
    <source>
        <dbReference type="ARBA" id="ARBA00022475"/>
    </source>
</evidence>
<evidence type="ECO:0000313" key="20">
    <source>
        <dbReference type="Proteomes" id="UP000054270"/>
    </source>
</evidence>
<keyword evidence="4" id="KW-0109">Calcium transport</keyword>
<feature type="transmembrane region" description="Helical" evidence="17">
    <location>
        <begin position="1116"/>
        <end position="1139"/>
    </location>
</feature>
<feature type="transmembrane region" description="Helical" evidence="17">
    <location>
        <begin position="597"/>
        <end position="618"/>
    </location>
</feature>
<dbReference type="OMA" id="TLFIAWN"/>
<keyword evidence="7" id="KW-0106">Calcium</keyword>
<evidence type="ECO:0000256" key="4">
    <source>
        <dbReference type="ARBA" id="ARBA00022568"/>
    </source>
</evidence>
<feature type="transmembrane region" description="Helical" evidence="17">
    <location>
        <begin position="664"/>
        <end position="683"/>
    </location>
</feature>
<evidence type="ECO:0000256" key="8">
    <source>
        <dbReference type="ARBA" id="ARBA00022882"/>
    </source>
</evidence>
<feature type="domain" description="Ion transport" evidence="18">
    <location>
        <begin position="1370"/>
        <end position="1615"/>
    </location>
</feature>
<dbReference type="GO" id="GO:0008331">
    <property type="term" value="F:high voltage-gated calcium channel activity"/>
    <property type="evidence" value="ECO:0007669"/>
    <property type="project" value="TreeGrafter"/>
</dbReference>
<protein>
    <recommendedName>
        <fullName evidence="15">Calcium-channel protein CCH1</fullName>
    </recommendedName>
</protein>
<evidence type="ECO:0000256" key="6">
    <source>
        <dbReference type="ARBA" id="ARBA00022692"/>
    </source>
</evidence>
<feature type="transmembrane region" description="Helical" evidence="17">
    <location>
        <begin position="140"/>
        <end position="157"/>
    </location>
</feature>
<feature type="transmembrane region" description="Helical" evidence="17">
    <location>
        <begin position="1370"/>
        <end position="1392"/>
    </location>
</feature>
<keyword evidence="2" id="KW-0813">Transport</keyword>
<keyword evidence="3" id="KW-1003">Cell membrane</keyword>
<evidence type="ECO:0000256" key="5">
    <source>
        <dbReference type="ARBA" id="ARBA00022673"/>
    </source>
</evidence>
<keyword evidence="20" id="KW-1185">Reference proteome</keyword>
<keyword evidence="9 17" id="KW-1133">Transmembrane helix</keyword>
<evidence type="ECO:0000256" key="14">
    <source>
        <dbReference type="ARBA" id="ARBA00061395"/>
    </source>
</evidence>
<feature type="compositionally biased region" description="Gly residues" evidence="16">
    <location>
        <begin position="1"/>
        <end position="10"/>
    </location>
</feature>
<evidence type="ECO:0000256" key="7">
    <source>
        <dbReference type="ARBA" id="ARBA00022837"/>
    </source>
</evidence>
<keyword evidence="5" id="KW-0107">Calcium channel</keyword>
<evidence type="ECO:0000256" key="1">
    <source>
        <dbReference type="ARBA" id="ARBA00004651"/>
    </source>
</evidence>
<feature type="transmembrane region" description="Helical" evidence="17">
    <location>
        <begin position="1493"/>
        <end position="1515"/>
    </location>
</feature>
<feature type="transmembrane region" description="Helical" evidence="17">
    <location>
        <begin position="1160"/>
        <end position="1185"/>
    </location>
</feature>
<evidence type="ECO:0000256" key="12">
    <source>
        <dbReference type="ARBA" id="ARBA00023180"/>
    </source>
</evidence>
<keyword evidence="12" id="KW-0325">Glycoprotein</keyword>
<dbReference type="PANTHER" id="PTHR45628">
    <property type="entry name" value="VOLTAGE-DEPENDENT CALCIUM CHANNEL TYPE A SUBUNIT ALPHA-1"/>
    <property type="match status" value="1"/>
</dbReference>
<feature type="domain" description="Ion transport" evidence="18">
    <location>
        <begin position="479"/>
        <end position="558"/>
    </location>
</feature>
<dbReference type="PANTHER" id="PTHR45628:SF7">
    <property type="entry name" value="VOLTAGE-DEPENDENT CALCIUM CHANNEL TYPE A SUBUNIT ALPHA-1"/>
    <property type="match status" value="1"/>
</dbReference>
<evidence type="ECO:0000256" key="17">
    <source>
        <dbReference type="SAM" id="Phobius"/>
    </source>
</evidence>
<dbReference type="Gene3D" id="1.10.287.70">
    <property type="match status" value="4"/>
</dbReference>
<dbReference type="Gene3D" id="1.20.120.350">
    <property type="entry name" value="Voltage-gated potassium channels. Chain C"/>
    <property type="match status" value="3"/>
</dbReference>
<proteinExistence type="inferred from homology"/>
<keyword evidence="10" id="KW-0406">Ion transport</keyword>
<evidence type="ECO:0000313" key="19">
    <source>
        <dbReference type="EMBL" id="KJA15843.1"/>
    </source>
</evidence>
<feature type="transmembrane region" description="Helical" evidence="17">
    <location>
        <begin position="492"/>
        <end position="509"/>
    </location>
</feature>
<dbReference type="InterPro" id="IPR050599">
    <property type="entry name" value="VDCC_alpha-1_subunit"/>
</dbReference>
<feature type="transmembrane region" description="Helical" evidence="17">
    <location>
        <begin position="795"/>
        <end position="821"/>
    </location>
</feature>
<feature type="transmembrane region" description="Helical" evidence="17">
    <location>
        <begin position="1435"/>
        <end position="1454"/>
    </location>
</feature>
<gene>
    <name evidence="19" type="ORF">HYPSUDRAFT_71792</name>
</gene>
<keyword evidence="6 17" id="KW-0812">Transmembrane</keyword>
<feature type="transmembrane region" description="Helical" evidence="17">
    <location>
        <begin position="184"/>
        <end position="208"/>
    </location>
</feature>
<dbReference type="InterPro" id="IPR005821">
    <property type="entry name" value="Ion_trans_dom"/>
</dbReference>
<evidence type="ECO:0000256" key="2">
    <source>
        <dbReference type="ARBA" id="ARBA00022448"/>
    </source>
</evidence>
<evidence type="ECO:0000256" key="11">
    <source>
        <dbReference type="ARBA" id="ARBA00023136"/>
    </source>
</evidence>
<feature type="compositionally biased region" description="Acidic residues" evidence="16">
    <location>
        <begin position="88"/>
        <end position="97"/>
    </location>
</feature>
<feature type="transmembrane region" description="Helical" evidence="17">
    <location>
        <begin position="630"/>
        <end position="652"/>
    </location>
</feature>
<sequence>MSHAGMGDGSSEGRDLENDGAGTPHSRRRTLRYSASPSPLKKTGTAMQTVSKSLRRMSLRVVNLANTGLEGQLRLRDVDDKKSPMPRDEDEDDEDDEGPPRRDLKQVMPIRGRTLGFLGPESRTRHMLFRFLVHPYTEPGILILIITNAIILTIQAFKSSTLPTANGPTLPPRVKGYFHEWEDYVLFALFIVFTIEAVARICVTGFLFDPEVSIFTLFSPSLPSEAYTPNPAPTPGMARQTSLARGHSITQRLRRLQSNLIRPFVLSAPPPSASYPMTATAVSTGTNNRIHRDGGLTSRIADSAHRAHAFFRDPAEPTMLSMALRSEDRSSNPDSIALPFRLSIGHLHDKTHRNVPYLRQSWSRIDFVAIRHPHGPPVDDHVWHNYYHAFPKNGPAAPYQCSLLRSIRHRSIFSFKGSLRRTCVIAPTLGETSHLRDGQFCGGYIDSTNLTVMGYLQMNNQTAGEPKGYICPLGQVCMEISNPKSNLESFDAIYYAALQVIVVASANGWSSLMYSMIDAEFFISCFFFIVAIIVLNFWLINLFVAVITNTFAAIRSETKKSAFGAAPLVPLDKEQDDWGTMGNSRKVSIRSNPAKTLYSYTTWIWIILALAELTLQATRTVDVSPDHELAMFYGEIAITIAFDFEIGLRLLATLPDWRTFFQHGNNWLDTILAIAASIIQIPAIRHSSVYPWFTIFQLARFYRVILVVPRMKPLLLAVFGNLYGLANMALFLMIVNYIAALVAVQLLRGDFGNDVIVNFGEVFNAFLAMYQVFSSENWTDVLYGASMTEIPLGQTVIILIFISAWMLFANFIILQMFIAVINENFEVAEEQKKGKQASEFYNQQKAEDGTVSWFRNLNPYRWVKANPETAKVANLPSSLVLPMQKTLVQDYSLSRSDSSLRLQPKRFMKPTHYSSKSLTALQQLFTGEMNQDHAIPTLRRGGPEENRDLLDEEMERYLELLASVNPAATSAEAADDEYYERRAMKADFIRDHPTYDKVFWFIGQKNGLRKMCQKVVRPARGERIFGTPPSPVAHTMFQLVILLTVIAGIVVEGIATPAYRRHYFQQNGLSRGSWFEIAETAFGFTLFVEFMIKVVADGFVFTPNGYLRSIWNTLDFLIMVGIIVNVNTGLVFIGGLSRFTRSLKALRALRLITLMDKMRSTFQTLIISGALRILDAAVLAILYMIPYAVWGLNIFNGQMNSCNDSGSNGISDCINEYVNTVYDDAFGFPVPRVWDHPSPSTTFSFDSFRSSLLILFEIVSLEGWIDVMQAATSITGPDTQPQPNASQENAIFFVVYNLMGGVVVLTLFISIIIGNFSSKTGTALLTKAQREWIDLQKLFKRQKPSKRPKTPPSGRLRKWCFDRAVHKHGWWSRATTLLFVLHILALMTQTFSTHNLAETLRNDFFLALMFIYLIDVFVRYYGLGWRSFRANGWNIFDIVVSTGSFITTLIVRFGNSGFGTQQLQKLFLVSIAFKLVQRTNSLNMLFKTAVSSLPAIFSLLGLWLILFIFFSILFLEVFGLTKWGGAETPTTNYSSLGSAMVMLAFQSVGEGWNQYMHDYDLTYPRCTSSLTDETDSDCGSTAWAFFLFIAWNLLSMYIFVNMFTGVVVENFSYVFQASGSGSKSISREQMRAFKKIWAEFSNQKTGYLERNRFPAFFSKLSGVFEVRIYPIEYNVNNILSVCKDAPNKGGRKSRVVDGVDLVKLQTIVDTINFDEIRARKATYNRLYHEASISHEHGLGISFTDMLTLLAHHKLIIDAEALVLQDLVVRTETNKLVTDLVNLDRVRSLLKTISCRRRFLAHLEKKRMEKYEQDIPSIVVESMPGTPPMSSRDIASAGYDLTQSPGSPTPIDLRYSHADYSLSMDMPRLQRSSKRGSDYSNISAETFRSSRRISLVDDEPQDVVTAMQSSVWGDLMMEVAEEEKTNK</sequence>
<reference evidence="20" key="1">
    <citation type="submission" date="2014-04" db="EMBL/GenBank/DDBJ databases">
        <title>Evolutionary Origins and Diversification of the Mycorrhizal Mutualists.</title>
        <authorList>
            <consortium name="DOE Joint Genome Institute"/>
            <consortium name="Mycorrhizal Genomics Consortium"/>
            <person name="Kohler A."/>
            <person name="Kuo A."/>
            <person name="Nagy L.G."/>
            <person name="Floudas D."/>
            <person name="Copeland A."/>
            <person name="Barry K.W."/>
            <person name="Cichocki N."/>
            <person name="Veneault-Fourrey C."/>
            <person name="LaButti K."/>
            <person name="Lindquist E.A."/>
            <person name="Lipzen A."/>
            <person name="Lundell T."/>
            <person name="Morin E."/>
            <person name="Murat C."/>
            <person name="Riley R."/>
            <person name="Ohm R."/>
            <person name="Sun H."/>
            <person name="Tunlid A."/>
            <person name="Henrissat B."/>
            <person name="Grigoriev I.V."/>
            <person name="Hibbett D.S."/>
            <person name="Martin F."/>
        </authorList>
    </citation>
    <scope>NUCLEOTIDE SEQUENCE [LARGE SCALE GENOMIC DNA]</scope>
    <source>
        <strain evidence="20">FD-334 SS-4</strain>
    </source>
</reference>
<feature type="transmembrane region" description="Helical" evidence="17">
    <location>
        <begin position="1290"/>
        <end position="1313"/>
    </location>
</feature>
<organism evidence="19 20">
    <name type="scientific">Hypholoma sublateritium (strain FD-334 SS-4)</name>
    <dbReference type="NCBI Taxonomy" id="945553"/>
    <lineage>
        <taxon>Eukaryota</taxon>
        <taxon>Fungi</taxon>
        <taxon>Dikarya</taxon>
        <taxon>Basidiomycota</taxon>
        <taxon>Agaricomycotina</taxon>
        <taxon>Agaricomycetes</taxon>
        <taxon>Agaricomycetidae</taxon>
        <taxon>Agaricales</taxon>
        <taxon>Agaricineae</taxon>
        <taxon>Strophariaceae</taxon>
        <taxon>Hypholoma</taxon>
    </lineage>
</organism>
<feature type="transmembrane region" description="Helical" evidence="17">
    <location>
        <begin position="1077"/>
        <end position="1096"/>
    </location>
</feature>